<evidence type="ECO:0000259" key="2">
    <source>
        <dbReference type="Pfam" id="PF09362"/>
    </source>
</evidence>
<dbReference type="PANTHER" id="PTHR43662:SF13">
    <property type="entry name" value="DUF1996 DOMAIN-CONTAINING PROTEIN"/>
    <property type="match status" value="1"/>
</dbReference>
<dbReference type="OrthoDB" id="74764at2759"/>
<dbReference type="Pfam" id="PF09362">
    <property type="entry name" value="DUF1996"/>
    <property type="match status" value="1"/>
</dbReference>
<dbReference type="STRING" id="37992.A0A4Z0YP13"/>
<keyword evidence="1" id="KW-0732">Signal</keyword>
<accession>A0A4Z0YP13</accession>
<dbReference type="InterPro" id="IPR018535">
    <property type="entry name" value="DUF1996"/>
</dbReference>
<evidence type="ECO:0000313" key="3">
    <source>
        <dbReference type="EMBL" id="TGJ85517.1"/>
    </source>
</evidence>
<dbReference type="EMBL" id="SKBN01000044">
    <property type="protein sequence ID" value="TGJ85517.1"/>
    <property type="molecule type" value="Genomic_DNA"/>
</dbReference>
<organism evidence="3 4">
    <name type="scientific">Xylaria hypoxylon</name>
    <dbReference type="NCBI Taxonomy" id="37992"/>
    <lineage>
        <taxon>Eukaryota</taxon>
        <taxon>Fungi</taxon>
        <taxon>Dikarya</taxon>
        <taxon>Ascomycota</taxon>
        <taxon>Pezizomycotina</taxon>
        <taxon>Sordariomycetes</taxon>
        <taxon>Xylariomycetidae</taxon>
        <taxon>Xylariales</taxon>
        <taxon>Xylariaceae</taxon>
        <taxon>Xylaria</taxon>
    </lineage>
</organism>
<feature type="signal peptide" evidence="1">
    <location>
        <begin position="1"/>
        <end position="17"/>
    </location>
</feature>
<dbReference type="AlphaFoldDB" id="A0A4Z0YP13"/>
<proteinExistence type="predicted"/>
<feature type="domain" description="DUF1996" evidence="2">
    <location>
        <begin position="56"/>
        <end position="286"/>
    </location>
</feature>
<protein>
    <recommendedName>
        <fullName evidence="2">DUF1996 domain-containing protein</fullName>
    </recommendedName>
</protein>
<feature type="chain" id="PRO_5021283725" description="DUF1996 domain-containing protein" evidence="1">
    <location>
        <begin position="18"/>
        <end position="348"/>
    </location>
</feature>
<gene>
    <name evidence="3" type="ORF">E0Z10_g3244</name>
</gene>
<sequence>MHWKSMTALALAARTTALIRFSCTQLTIDRVDPLLRCFDSLDVLCKILEYPLIGSPVVNPGLTPSPHLHQIIGGNSFNVTMNPAKDMPAESSSSELETAHTSASRSLQNVGFEGAEGGMTVYYMQNGLADYQQTSKVTAFKPGFRMIIGDPVTHTAADSNRFRQVTFTCLQDPGTRFPETKSFPNKPCPAGIMANIRFPTCWDGKNLDTLNHMDHMAYPANGTFDSRGPCPASHPVPVPQLMYETIWDTREFNNPEDWPEDGSQPFVWSFGDQSGFGSHGDYLFGWKGDALQKTMDTPCYVNCPTLTTQPVADQNKCKLAQSFKEDIDSWLPELPGNPAVSRRWAENR</sequence>
<reference evidence="3 4" key="1">
    <citation type="submission" date="2019-03" db="EMBL/GenBank/DDBJ databases">
        <title>Draft genome sequence of Xylaria hypoxylon DSM 108379, a ubiquitous saprotrophic-parasitic fungi on hardwood.</title>
        <authorList>
            <person name="Buettner E."/>
            <person name="Leonhardt S."/>
            <person name="Gebauer A.M."/>
            <person name="Liers C."/>
            <person name="Hofrichter M."/>
            <person name="Kellner H."/>
        </authorList>
    </citation>
    <scope>NUCLEOTIDE SEQUENCE [LARGE SCALE GENOMIC DNA]</scope>
    <source>
        <strain evidence="3 4">DSM 108379</strain>
    </source>
</reference>
<name>A0A4Z0YP13_9PEZI</name>
<dbReference type="PANTHER" id="PTHR43662">
    <property type="match status" value="1"/>
</dbReference>
<dbReference type="Proteomes" id="UP000297716">
    <property type="component" value="Unassembled WGS sequence"/>
</dbReference>
<evidence type="ECO:0000256" key="1">
    <source>
        <dbReference type="SAM" id="SignalP"/>
    </source>
</evidence>
<keyword evidence="4" id="KW-1185">Reference proteome</keyword>
<evidence type="ECO:0000313" key="4">
    <source>
        <dbReference type="Proteomes" id="UP000297716"/>
    </source>
</evidence>
<comment type="caution">
    <text evidence="3">The sequence shown here is derived from an EMBL/GenBank/DDBJ whole genome shotgun (WGS) entry which is preliminary data.</text>
</comment>